<dbReference type="RefSeq" id="WP_151133471.1">
    <property type="nucleotide sequence ID" value="NZ_CP043311.1"/>
</dbReference>
<dbReference type="KEGG" id="plal:FXN65_12300"/>
<keyword evidence="2" id="KW-1185">Reference proteome</keyword>
<protein>
    <recommendedName>
        <fullName evidence="3">DUF1652 domain-containing protein</fullName>
    </recommendedName>
</protein>
<evidence type="ECO:0000313" key="1">
    <source>
        <dbReference type="EMBL" id="QEY62815.1"/>
    </source>
</evidence>
<dbReference type="EMBL" id="CP043311">
    <property type="protein sequence ID" value="QEY62815.1"/>
    <property type="molecule type" value="Genomic_DNA"/>
</dbReference>
<dbReference type="AlphaFoldDB" id="A0A5J6QM04"/>
<accession>A0A5J6QM04</accession>
<reference evidence="1 2" key="1">
    <citation type="submission" date="2019-08" db="EMBL/GenBank/DDBJ databases">
        <title>Whole-genome Sequencing of e-waste polymer degrading bacterium Pseudomonas sp. strain PE08.</title>
        <authorList>
            <person name="Kirdat K."/>
            <person name="Debbarma P."/>
            <person name="Narawade N."/>
            <person name="Suyal D."/>
            <person name="Thorat V."/>
            <person name="Shouche Y."/>
            <person name="Goel R."/>
            <person name="Yadav A."/>
        </authorList>
    </citation>
    <scope>NUCLEOTIDE SEQUENCE [LARGE SCALE GENOMIC DNA]</scope>
    <source>
        <strain evidence="1 2">PE08</strain>
    </source>
</reference>
<organism evidence="1 2">
    <name type="scientific">Metapseudomonas lalkuanensis</name>
    <dbReference type="NCBI Taxonomy" id="2604832"/>
    <lineage>
        <taxon>Bacteria</taxon>
        <taxon>Pseudomonadati</taxon>
        <taxon>Pseudomonadota</taxon>
        <taxon>Gammaproteobacteria</taxon>
        <taxon>Pseudomonadales</taxon>
        <taxon>Pseudomonadaceae</taxon>
        <taxon>Metapseudomonas</taxon>
    </lineage>
</organism>
<evidence type="ECO:0000313" key="2">
    <source>
        <dbReference type="Proteomes" id="UP000327179"/>
    </source>
</evidence>
<gene>
    <name evidence="1" type="ORF">FXN65_12300</name>
</gene>
<sequence length="74" mass="8276">MTIHHQAQAAISTLTRAFAPFTCHITAARNGNFSFTIVNEFGVARHSERLYPEHYGDADHLQNVIDRTHKALSA</sequence>
<proteinExistence type="predicted"/>
<dbReference type="Proteomes" id="UP000327179">
    <property type="component" value="Chromosome"/>
</dbReference>
<evidence type="ECO:0008006" key="3">
    <source>
        <dbReference type="Google" id="ProtNLM"/>
    </source>
</evidence>
<name>A0A5J6QM04_9GAMM</name>